<dbReference type="InterPro" id="IPR011991">
    <property type="entry name" value="ArsR-like_HTH"/>
</dbReference>
<dbReference type="PANTHER" id="PTHR42756">
    <property type="entry name" value="TRANSCRIPTIONAL REGULATOR, MARR"/>
    <property type="match status" value="1"/>
</dbReference>
<evidence type="ECO:0000256" key="2">
    <source>
        <dbReference type="ARBA" id="ARBA00023125"/>
    </source>
</evidence>
<sequence>MKPNEPSPLYNALMYLQCEFVAERNRVNPGSITWQQYDILTVLRAGASMPSQIGQRLGMSRSKVSKNLSRLRDLGYIRQMPDTHDRRELETSLTQDGRDMLDIIDQQHKTLEEDARQVWSEDEQKEFAALANRLIAKLRQERVAQ</sequence>
<dbReference type="InterPro" id="IPR036390">
    <property type="entry name" value="WH_DNA-bd_sf"/>
</dbReference>
<feature type="domain" description="HTH marR-type" evidence="4">
    <location>
        <begin position="1"/>
        <end position="136"/>
    </location>
</feature>
<keyword evidence="3" id="KW-0804">Transcription</keyword>
<dbReference type="InterPro" id="IPR000835">
    <property type="entry name" value="HTH_MarR-typ"/>
</dbReference>
<evidence type="ECO:0000256" key="1">
    <source>
        <dbReference type="ARBA" id="ARBA00023015"/>
    </source>
</evidence>
<dbReference type="CDD" id="cd00090">
    <property type="entry name" value="HTH_ARSR"/>
    <property type="match status" value="1"/>
</dbReference>
<evidence type="ECO:0000256" key="3">
    <source>
        <dbReference type="ARBA" id="ARBA00023163"/>
    </source>
</evidence>
<dbReference type="OrthoDB" id="3693638at2"/>
<dbReference type="GO" id="GO:0003700">
    <property type="term" value="F:DNA-binding transcription factor activity"/>
    <property type="evidence" value="ECO:0007669"/>
    <property type="project" value="InterPro"/>
</dbReference>
<dbReference type="AlphaFoldDB" id="A0A318MHJ4"/>
<dbReference type="Proteomes" id="UP000247744">
    <property type="component" value="Unassembled WGS sequence"/>
</dbReference>
<comment type="caution">
    <text evidence="5">The sequence shown here is derived from an EMBL/GenBank/DDBJ whole genome shotgun (WGS) entry which is preliminary data.</text>
</comment>
<reference evidence="5 6" key="1">
    <citation type="submission" date="2018-05" db="EMBL/GenBank/DDBJ databases">
        <title>Reference genomes for bee gut microbiota database.</title>
        <authorList>
            <person name="Ellegaard K.M."/>
        </authorList>
    </citation>
    <scope>NUCLEOTIDE SEQUENCE [LARGE SCALE GENOMIC DNA]</scope>
    <source>
        <strain evidence="5 6">ESL0200</strain>
    </source>
</reference>
<evidence type="ECO:0000313" key="5">
    <source>
        <dbReference type="EMBL" id="PXY85773.1"/>
    </source>
</evidence>
<keyword evidence="2" id="KW-0238">DNA-binding</keyword>
<dbReference type="Gene3D" id="1.10.10.10">
    <property type="entry name" value="Winged helix-like DNA-binding domain superfamily/Winged helix DNA-binding domain"/>
    <property type="match status" value="1"/>
</dbReference>
<name>A0A318MHJ4_9BIFI</name>
<dbReference type="PROSITE" id="PS50995">
    <property type="entry name" value="HTH_MARR_2"/>
    <property type="match status" value="1"/>
</dbReference>
<dbReference type="SMART" id="SM00347">
    <property type="entry name" value="HTH_MARR"/>
    <property type="match status" value="1"/>
</dbReference>
<organism evidence="5 6">
    <name type="scientific">Bifidobacterium asteroides</name>
    <dbReference type="NCBI Taxonomy" id="1684"/>
    <lineage>
        <taxon>Bacteria</taxon>
        <taxon>Bacillati</taxon>
        <taxon>Actinomycetota</taxon>
        <taxon>Actinomycetes</taxon>
        <taxon>Bifidobacteriales</taxon>
        <taxon>Bifidobacteriaceae</taxon>
        <taxon>Bifidobacterium</taxon>
    </lineage>
</organism>
<evidence type="ECO:0000313" key="6">
    <source>
        <dbReference type="Proteomes" id="UP000247744"/>
    </source>
</evidence>
<dbReference type="SUPFAM" id="SSF46785">
    <property type="entry name" value="Winged helix' DNA-binding domain"/>
    <property type="match status" value="1"/>
</dbReference>
<dbReference type="Pfam" id="PF12802">
    <property type="entry name" value="MarR_2"/>
    <property type="match status" value="1"/>
</dbReference>
<protein>
    <submittedName>
        <fullName evidence="5">MarR family transcriptional regulator</fullName>
    </submittedName>
</protein>
<dbReference type="PANTHER" id="PTHR42756:SF1">
    <property type="entry name" value="TRANSCRIPTIONAL REPRESSOR OF EMRAB OPERON"/>
    <property type="match status" value="1"/>
</dbReference>
<gene>
    <name evidence="5" type="ORF">DKK75_00950</name>
</gene>
<dbReference type="PRINTS" id="PR00598">
    <property type="entry name" value="HTHMARR"/>
</dbReference>
<dbReference type="GO" id="GO:0003677">
    <property type="term" value="F:DNA binding"/>
    <property type="evidence" value="ECO:0007669"/>
    <property type="project" value="UniProtKB-KW"/>
</dbReference>
<accession>A0A318MHJ4</accession>
<keyword evidence="1" id="KW-0805">Transcription regulation</keyword>
<evidence type="ECO:0000259" key="4">
    <source>
        <dbReference type="PROSITE" id="PS50995"/>
    </source>
</evidence>
<dbReference type="EMBL" id="QGLL01000001">
    <property type="protein sequence ID" value="PXY85773.1"/>
    <property type="molecule type" value="Genomic_DNA"/>
</dbReference>
<dbReference type="InterPro" id="IPR036388">
    <property type="entry name" value="WH-like_DNA-bd_sf"/>
</dbReference>
<proteinExistence type="predicted"/>